<feature type="non-terminal residue" evidence="1">
    <location>
        <position position="70"/>
    </location>
</feature>
<evidence type="ECO:0000313" key="1">
    <source>
        <dbReference type="EMBL" id="CAD7000503.1"/>
    </source>
</evidence>
<accession>A0A811UU10</accession>
<reference evidence="1" key="1">
    <citation type="submission" date="2020-11" db="EMBL/GenBank/DDBJ databases">
        <authorList>
            <person name="Whitehead M."/>
        </authorList>
    </citation>
    <scope>NUCLEOTIDE SEQUENCE</scope>
    <source>
        <strain evidence="1">EGII</strain>
    </source>
</reference>
<dbReference type="EMBL" id="CAJHJT010000012">
    <property type="protein sequence ID" value="CAD7000503.1"/>
    <property type="molecule type" value="Genomic_DNA"/>
</dbReference>
<feature type="non-terminal residue" evidence="1">
    <location>
        <position position="1"/>
    </location>
</feature>
<dbReference type="Proteomes" id="UP000606786">
    <property type="component" value="Unassembled WGS sequence"/>
</dbReference>
<keyword evidence="2" id="KW-1185">Reference proteome</keyword>
<evidence type="ECO:0000313" key="2">
    <source>
        <dbReference type="Proteomes" id="UP000606786"/>
    </source>
</evidence>
<proteinExistence type="predicted"/>
<organism evidence="1 2">
    <name type="scientific">Ceratitis capitata</name>
    <name type="common">Mediterranean fruit fly</name>
    <name type="synonym">Tephritis capitata</name>
    <dbReference type="NCBI Taxonomy" id="7213"/>
    <lineage>
        <taxon>Eukaryota</taxon>
        <taxon>Metazoa</taxon>
        <taxon>Ecdysozoa</taxon>
        <taxon>Arthropoda</taxon>
        <taxon>Hexapoda</taxon>
        <taxon>Insecta</taxon>
        <taxon>Pterygota</taxon>
        <taxon>Neoptera</taxon>
        <taxon>Endopterygota</taxon>
        <taxon>Diptera</taxon>
        <taxon>Brachycera</taxon>
        <taxon>Muscomorpha</taxon>
        <taxon>Tephritoidea</taxon>
        <taxon>Tephritidae</taxon>
        <taxon>Ceratitis</taxon>
        <taxon>Ceratitis</taxon>
    </lineage>
</organism>
<sequence length="70" mass="8247">GSRGKRIHEWRLSQQLKLLTAGNYVKETKIYFPKGHNFANEKCRVATQWRRTWRFVHIGQSVRFTAADAT</sequence>
<protein>
    <submittedName>
        <fullName evidence="1">(Mediterranean fruit fly) hypothetical protein</fullName>
    </submittedName>
</protein>
<name>A0A811UU10_CERCA</name>
<comment type="caution">
    <text evidence="1">The sequence shown here is derived from an EMBL/GenBank/DDBJ whole genome shotgun (WGS) entry which is preliminary data.</text>
</comment>
<gene>
    <name evidence="1" type="ORF">CCAP1982_LOCUS8981</name>
</gene>
<dbReference type="AlphaFoldDB" id="A0A811UU10"/>